<dbReference type="PANTHER" id="PTHR39966">
    <property type="entry name" value="BLL2471 PROTEIN-RELATED"/>
    <property type="match status" value="1"/>
</dbReference>
<dbReference type="Gene3D" id="1.20.120.520">
    <property type="entry name" value="nmb1532 protein domain like"/>
    <property type="match status" value="1"/>
</dbReference>
<reference evidence="2" key="1">
    <citation type="submission" date="2017-02" db="EMBL/GenBank/DDBJ databases">
        <title>Genome of Microbulbifer agarilyticus GP101.</title>
        <authorList>
            <person name="Jung J."/>
            <person name="Bae S.S."/>
            <person name="Baek K."/>
        </authorList>
    </citation>
    <scope>NUCLEOTIDE SEQUENCE [LARGE SCALE GENOMIC DNA]</scope>
    <source>
        <strain evidence="2">GP101</strain>
    </source>
</reference>
<keyword evidence="3" id="KW-1185">Reference proteome</keyword>
<accession>A0A1Q2M1Y4</accession>
<proteinExistence type="predicted"/>
<dbReference type="eggNOG" id="COG3945">
    <property type="taxonomic scope" value="Bacteria"/>
</dbReference>
<evidence type="ECO:0000313" key="2">
    <source>
        <dbReference type="EMBL" id="AQQ66714.1"/>
    </source>
</evidence>
<gene>
    <name evidence="2" type="ORF">Mag101_02955</name>
</gene>
<dbReference type="GO" id="GO:0005886">
    <property type="term" value="C:plasma membrane"/>
    <property type="evidence" value="ECO:0007669"/>
    <property type="project" value="TreeGrafter"/>
</dbReference>
<feature type="domain" description="Hemerythrin-like" evidence="1">
    <location>
        <begin position="11"/>
        <end position="140"/>
    </location>
</feature>
<dbReference type="AlphaFoldDB" id="A0A1Q2M1Y4"/>
<dbReference type="Proteomes" id="UP000188219">
    <property type="component" value="Chromosome"/>
</dbReference>
<evidence type="ECO:0000313" key="3">
    <source>
        <dbReference type="Proteomes" id="UP000188219"/>
    </source>
</evidence>
<dbReference type="EMBL" id="CP019650">
    <property type="protein sequence ID" value="AQQ66714.1"/>
    <property type="molecule type" value="Genomic_DNA"/>
</dbReference>
<dbReference type="Pfam" id="PF01814">
    <property type="entry name" value="Hemerythrin"/>
    <property type="match status" value="1"/>
</dbReference>
<name>A0A1Q2M1Y4_9GAMM</name>
<dbReference type="InterPro" id="IPR012312">
    <property type="entry name" value="Hemerythrin-like"/>
</dbReference>
<dbReference type="OrthoDB" id="7349010at2"/>
<dbReference type="PANTHER" id="PTHR39966:SF1">
    <property type="entry name" value="HEMERYTHRIN-LIKE DOMAIN-CONTAINING PROTEIN"/>
    <property type="match status" value="1"/>
</dbReference>
<protein>
    <submittedName>
        <fullName evidence="2">Hemerythrin HHE cation-binding protein</fullName>
    </submittedName>
</protein>
<dbReference type="KEGG" id="maga:Mag101_02955"/>
<sequence>MHKIYQQLCCDHKQMQQLLDAFEGLLEQLGKQDRDPATLPLILEALDYFSVYPDQWHHPIEDLVFEQLLGKSVDVRDVINKTLREHNQIADSTRKMGQLFYAVANDAAVEREQLFNSAQEYIVLQRKHMQRENEILLPLVADLLTPEDWDCIQEKIHQRQSAHFNAGVKRLYQAVYKDVANSVPLETTA</sequence>
<dbReference type="RefSeq" id="WP_077400556.1">
    <property type="nucleotide sequence ID" value="NZ_CP019650.1"/>
</dbReference>
<dbReference type="STRING" id="260552.Mag101_02955"/>
<evidence type="ECO:0000259" key="1">
    <source>
        <dbReference type="Pfam" id="PF01814"/>
    </source>
</evidence>
<organism evidence="2 3">
    <name type="scientific">Microbulbifer agarilyticus</name>
    <dbReference type="NCBI Taxonomy" id="260552"/>
    <lineage>
        <taxon>Bacteria</taxon>
        <taxon>Pseudomonadati</taxon>
        <taxon>Pseudomonadota</taxon>
        <taxon>Gammaproteobacteria</taxon>
        <taxon>Cellvibrionales</taxon>
        <taxon>Microbulbiferaceae</taxon>
        <taxon>Microbulbifer</taxon>
    </lineage>
</organism>